<dbReference type="Proteomes" id="UP001151760">
    <property type="component" value="Unassembled WGS sequence"/>
</dbReference>
<evidence type="ECO:0000313" key="2">
    <source>
        <dbReference type="EMBL" id="GJU00316.1"/>
    </source>
</evidence>
<feature type="transmembrane region" description="Helical" evidence="1">
    <location>
        <begin position="20"/>
        <end position="40"/>
    </location>
</feature>
<evidence type="ECO:0000313" key="3">
    <source>
        <dbReference type="Proteomes" id="UP001151760"/>
    </source>
</evidence>
<name>A0ABQ5IJV1_9ASTR</name>
<dbReference type="EMBL" id="BQNB010020851">
    <property type="protein sequence ID" value="GJU00316.1"/>
    <property type="molecule type" value="Genomic_DNA"/>
</dbReference>
<reference evidence="2" key="1">
    <citation type="journal article" date="2022" name="Int. J. Mol. Sci.">
        <title>Draft Genome of Tanacetum Coccineum: Genomic Comparison of Closely Related Tanacetum-Family Plants.</title>
        <authorList>
            <person name="Yamashiro T."/>
            <person name="Shiraishi A."/>
            <person name="Nakayama K."/>
            <person name="Satake H."/>
        </authorList>
    </citation>
    <scope>NUCLEOTIDE SEQUENCE</scope>
</reference>
<comment type="caution">
    <text evidence="2">The sequence shown here is derived from an EMBL/GenBank/DDBJ whole genome shotgun (WGS) entry which is preliminary data.</text>
</comment>
<accession>A0ABQ5IJV1</accession>
<protein>
    <submittedName>
        <fullName evidence="2">Uncharacterized protein</fullName>
    </submittedName>
</protein>
<gene>
    <name evidence="2" type="ORF">Tco_1110654</name>
</gene>
<sequence length="86" mass="9895">MKLPSFYEFYDELSDIPREAKMIMLALCMYALVIIMVNVIPPDHVDDVPVVEPNQHDDVIVVPEPILVDDVDPNRIDLEFLMLVKV</sequence>
<reference evidence="2" key="2">
    <citation type="submission" date="2022-01" db="EMBL/GenBank/DDBJ databases">
        <authorList>
            <person name="Yamashiro T."/>
            <person name="Shiraishi A."/>
            <person name="Satake H."/>
            <person name="Nakayama K."/>
        </authorList>
    </citation>
    <scope>NUCLEOTIDE SEQUENCE</scope>
</reference>
<keyword evidence="1" id="KW-0812">Transmembrane</keyword>
<evidence type="ECO:0000256" key="1">
    <source>
        <dbReference type="SAM" id="Phobius"/>
    </source>
</evidence>
<keyword evidence="1" id="KW-1133">Transmembrane helix</keyword>
<organism evidence="2 3">
    <name type="scientific">Tanacetum coccineum</name>
    <dbReference type="NCBI Taxonomy" id="301880"/>
    <lineage>
        <taxon>Eukaryota</taxon>
        <taxon>Viridiplantae</taxon>
        <taxon>Streptophyta</taxon>
        <taxon>Embryophyta</taxon>
        <taxon>Tracheophyta</taxon>
        <taxon>Spermatophyta</taxon>
        <taxon>Magnoliopsida</taxon>
        <taxon>eudicotyledons</taxon>
        <taxon>Gunneridae</taxon>
        <taxon>Pentapetalae</taxon>
        <taxon>asterids</taxon>
        <taxon>campanulids</taxon>
        <taxon>Asterales</taxon>
        <taxon>Asteraceae</taxon>
        <taxon>Asteroideae</taxon>
        <taxon>Anthemideae</taxon>
        <taxon>Anthemidinae</taxon>
        <taxon>Tanacetum</taxon>
    </lineage>
</organism>
<keyword evidence="1" id="KW-0472">Membrane</keyword>
<proteinExistence type="predicted"/>
<keyword evidence="3" id="KW-1185">Reference proteome</keyword>